<keyword evidence="2" id="KW-0805">Transcription regulation</keyword>
<gene>
    <name evidence="7" type="ORF">V8G54_005012</name>
</gene>
<dbReference type="GO" id="GO:0009736">
    <property type="term" value="P:cytokinin-activated signaling pathway"/>
    <property type="evidence" value="ECO:0007669"/>
    <property type="project" value="InterPro"/>
</dbReference>
<dbReference type="InterPro" id="IPR001789">
    <property type="entry name" value="Sig_transdc_resp-reg_receiver"/>
</dbReference>
<organism evidence="7 8">
    <name type="scientific">Vigna mungo</name>
    <name type="common">Black gram</name>
    <name type="synonym">Phaseolus mungo</name>
    <dbReference type="NCBI Taxonomy" id="3915"/>
    <lineage>
        <taxon>Eukaryota</taxon>
        <taxon>Viridiplantae</taxon>
        <taxon>Streptophyta</taxon>
        <taxon>Embryophyta</taxon>
        <taxon>Tracheophyta</taxon>
        <taxon>Spermatophyta</taxon>
        <taxon>Magnoliopsida</taxon>
        <taxon>eudicotyledons</taxon>
        <taxon>Gunneridae</taxon>
        <taxon>Pentapetalae</taxon>
        <taxon>rosids</taxon>
        <taxon>fabids</taxon>
        <taxon>Fabales</taxon>
        <taxon>Fabaceae</taxon>
        <taxon>Papilionoideae</taxon>
        <taxon>50 kb inversion clade</taxon>
        <taxon>NPAAA clade</taxon>
        <taxon>indigoferoid/millettioid clade</taxon>
        <taxon>Phaseoleae</taxon>
        <taxon>Vigna</taxon>
    </lineage>
</organism>
<dbReference type="SUPFAM" id="SSF52172">
    <property type="entry name" value="CheY-like"/>
    <property type="match status" value="1"/>
</dbReference>
<proteinExistence type="predicted"/>
<dbReference type="PANTHER" id="PTHR43874:SF206">
    <property type="entry name" value="RESPONSE REGULATOR RECEIVER DOMAIN PROTEIN"/>
    <property type="match status" value="1"/>
</dbReference>
<evidence type="ECO:0000256" key="2">
    <source>
        <dbReference type="ARBA" id="ARBA00023015"/>
    </source>
</evidence>
<keyword evidence="1" id="KW-0902">Two-component regulatory system</keyword>
<name>A0AAQ3PIA3_VIGMU</name>
<sequence>MDGTSSSGINIPPDIPLSLNVLVIDTDPEALEFIKKSCEENIRCKDISHQAIICFESSMAVEVLLKKEIDIHLIVMELHMPMLNGYEFMQFLDEEGFDIPFVMMSSKYDGFPWSSVEKAFELGAIEYFFKPFRGRDHLLDLWSPFLKHYIARRKEDETSDGEAKDDETSDGEAKADDTLHKKDDTP</sequence>
<comment type="caution">
    <text evidence="4">Lacks conserved residue(s) required for the propagation of feature annotation.</text>
</comment>
<evidence type="ECO:0000256" key="1">
    <source>
        <dbReference type="ARBA" id="ARBA00023012"/>
    </source>
</evidence>
<evidence type="ECO:0000256" key="4">
    <source>
        <dbReference type="PROSITE-ProRule" id="PRU00169"/>
    </source>
</evidence>
<accession>A0AAQ3PIA3</accession>
<feature type="region of interest" description="Disordered" evidence="5">
    <location>
        <begin position="154"/>
        <end position="186"/>
    </location>
</feature>
<evidence type="ECO:0000256" key="5">
    <source>
        <dbReference type="SAM" id="MobiDB-lite"/>
    </source>
</evidence>
<dbReference type="AlphaFoldDB" id="A0AAQ3PIA3"/>
<evidence type="ECO:0000256" key="3">
    <source>
        <dbReference type="ARBA" id="ARBA00023163"/>
    </source>
</evidence>
<evidence type="ECO:0000313" key="8">
    <source>
        <dbReference type="Proteomes" id="UP001374535"/>
    </source>
</evidence>
<dbReference type="PROSITE" id="PS50110">
    <property type="entry name" value="RESPONSE_REGULATORY"/>
    <property type="match status" value="1"/>
</dbReference>
<dbReference type="Pfam" id="PF00072">
    <property type="entry name" value="Response_reg"/>
    <property type="match status" value="1"/>
</dbReference>
<reference evidence="7 8" key="1">
    <citation type="journal article" date="2023" name="Life. Sci Alliance">
        <title>Evolutionary insights into 3D genome organization and epigenetic landscape of Vigna mungo.</title>
        <authorList>
            <person name="Junaid A."/>
            <person name="Singh B."/>
            <person name="Bhatia S."/>
        </authorList>
    </citation>
    <scope>NUCLEOTIDE SEQUENCE [LARGE SCALE GENOMIC DNA]</scope>
    <source>
        <strain evidence="7">Urdbean</strain>
    </source>
</reference>
<keyword evidence="8" id="KW-1185">Reference proteome</keyword>
<feature type="compositionally biased region" description="Basic and acidic residues" evidence="5">
    <location>
        <begin position="171"/>
        <end position="186"/>
    </location>
</feature>
<evidence type="ECO:0000259" key="6">
    <source>
        <dbReference type="PROSITE" id="PS50110"/>
    </source>
</evidence>
<dbReference type="GO" id="GO:0000160">
    <property type="term" value="P:phosphorelay signal transduction system"/>
    <property type="evidence" value="ECO:0007669"/>
    <property type="project" value="UniProtKB-KW"/>
</dbReference>
<feature type="compositionally biased region" description="Acidic residues" evidence="5">
    <location>
        <begin position="157"/>
        <end position="170"/>
    </location>
</feature>
<dbReference type="InterPro" id="IPR045279">
    <property type="entry name" value="ARR-like"/>
</dbReference>
<keyword evidence="3" id="KW-0804">Transcription</keyword>
<evidence type="ECO:0000313" key="7">
    <source>
        <dbReference type="EMBL" id="WVZ26468.1"/>
    </source>
</evidence>
<protein>
    <recommendedName>
        <fullName evidence="6">Response regulatory domain-containing protein</fullName>
    </recommendedName>
</protein>
<feature type="domain" description="Response regulatory" evidence="6">
    <location>
        <begin position="20"/>
        <end position="145"/>
    </location>
</feature>
<dbReference type="InterPro" id="IPR011006">
    <property type="entry name" value="CheY-like_superfamily"/>
</dbReference>
<dbReference type="SMART" id="SM00448">
    <property type="entry name" value="REC"/>
    <property type="match status" value="1"/>
</dbReference>
<dbReference type="Gene3D" id="3.40.50.2300">
    <property type="match status" value="1"/>
</dbReference>
<dbReference type="EMBL" id="CP144700">
    <property type="protein sequence ID" value="WVZ26468.1"/>
    <property type="molecule type" value="Genomic_DNA"/>
</dbReference>
<dbReference type="Proteomes" id="UP001374535">
    <property type="component" value="Chromosome 1"/>
</dbReference>
<dbReference type="PANTHER" id="PTHR43874">
    <property type="entry name" value="TWO-COMPONENT RESPONSE REGULATOR"/>
    <property type="match status" value="1"/>
</dbReference>